<dbReference type="Pfam" id="PF13398">
    <property type="entry name" value="Peptidase_M50B"/>
    <property type="match status" value="1"/>
</dbReference>
<evidence type="ECO:0000313" key="2">
    <source>
        <dbReference type="EMBL" id="KZK08428.1"/>
    </source>
</evidence>
<feature type="transmembrane region" description="Helical" evidence="1">
    <location>
        <begin position="116"/>
        <end position="132"/>
    </location>
</feature>
<evidence type="ECO:0000313" key="3">
    <source>
        <dbReference type="Proteomes" id="UP000076519"/>
    </source>
</evidence>
<dbReference type="Proteomes" id="UP000076519">
    <property type="component" value="Unassembled WGS sequence"/>
</dbReference>
<proteinExistence type="predicted"/>
<dbReference type="PATRIC" id="fig|1359.32.peg.1259"/>
<keyword evidence="1" id="KW-1133">Transmembrane helix</keyword>
<name>A0A166KJ13_LACLC</name>
<organism evidence="2 3">
    <name type="scientific">Lactococcus lactis subsp. cremoris</name>
    <name type="common">Streptococcus cremoris</name>
    <dbReference type="NCBI Taxonomy" id="1359"/>
    <lineage>
        <taxon>Bacteria</taxon>
        <taxon>Bacillati</taxon>
        <taxon>Bacillota</taxon>
        <taxon>Bacilli</taxon>
        <taxon>Lactobacillales</taxon>
        <taxon>Streptococcaceae</taxon>
        <taxon>Lactococcus</taxon>
    </lineage>
</organism>
<comment type="caution">
    <text evidence="2">The sequence shown here is derived from an EMBL/GenBank/DDBJ whole genome shotgun (WGS) entry which is preliminary data.</text>
</comment>
<reference evidence="2 3" key="1">
    <citation type="submission" date="2015-08" db="EMBL/GenBank/DDBJ databases">
        <title>Draft Genome Sequences of 11 Lactococcus lactis subspecies cremoris strains.</title>
        <authorList>
            <person name="Wels M."/>
            <person name="Backus L."/>
            <person name="Boekhorst J."/>
            <person name="Dijkstra A."/>
            <person name="Beerthuizen M."/>
            <person name="Siezen R."/>
            <person name="Bachmann H."/>
            <person name="Van Hijum S."/>
        </authorList>
    </citation>
    <scope>NUCLEOTIDE SEQUENCE [LARGE SCALE GENOMIC DNA]</scope>
    <source>
        <strain evidence="2 3">KW10</strain>
    </source>
</reference>
<feature type="transmembrane region" description="Helical" evidence="1">
    <location>
        <begin position="199"/>
        <end position="224"/>
    </location>
</feature>
<protein>
    <submittedName>
        <fullName evidence="2">Putative membrane protein</fullName>
    </submittedName>
</protein>
<dbReference type="PANTHER" id="PTHR33979">
    <property type="entry name" value="OS02G0221600 PROTEIN"/>
    <property type="match status" value="1"/>
</dbReference>
<keyword evidence="1" id="KW-0472">Membrane</keyword>
<dbReference type="AlphaFoldDB" id="A0A166KJ13"/>
<feature type="transmembrane region" description="Helical" evidence="1">
    <location>
        <begin position="24"/>
        <end position="50"/>
    </location>
</feature>
<dbReference type="EMBL" id="LIYF01000005">
    <property type="protein sequence ID" value="KZK08428.1"/>
    <property type="molecule type" value="Genomic_DNA"/>
</dbReference>
<evidence type="ECO:0000256" key="1">
    <source>
        <dbReference type="SAM" id="Phobius"/>
    </source>
</evidence>
<feature type="transmembrane region" description="Helical" evidence="1">
    <location>
        <begin position="160"/>
        <end position="179"/>
    </location>
</feature>
<dbReference type="InterPro" id="IPR049500">
    <property type="entry name" value="Peptidase_M50B-like"/>
</dbReference>
<dbReference type="PANTHER" id="PTHR33979:SF2">
    <property type="entry name" value="PEPTIDASE M50B-LIKE-DOMAIN-CONTAINING PROTEIN"/>
    <property type="match status" value="1"/>
</dbReference>
<accession>A0A166KJ13</accession>
<dbReference type="RefSeq" id="WP_063281146.1">
    <property type="nucleotide sequence ID" value="NZ_LIYF01000005.1"/>
</dbReference>
<sequence length="233" mass="26235">MQSLINKIQLFFEQINHFNDNQKIIALGLLGGLLAVLFAYRYLAILITLLHEFGHAFMAKVTFGKVYKIHLNRDTSGVTETTGGWRSLFILLSGYPSPLLFSGLFVWFLRLNHPEFVLFVLLFVSISVLFVIRNWYGVLICLLGVILTGSLIYFGQSEVFTGIAGGLIAFLSLGAFRDVRAVFHHHLGPSDADLLHEKFTFIPAFVWKLVLLLLMFLALVPVWIGLTSLFLSI</sequence>
<feature type="transmembrane region" description="Helical" evidence="1">
    <location>
        <begin position="137"/>
        <end position="154"/>
    </location>
</feature>
<gene>
    <name evidence="2" type="ORF">AB996_0325</name>
</gene>
<keyword evidence="1" id="KW-0812">Transmembrane</keyword>
<feature type="transmembrane region" description="Helical" evidence="1">
    <location>
        <begin position="88"/>
        <end position="110"/>
    </location>
</feature>